<evidence type="ECO:0000313" key="2">
    <source>
        <dbReference type="Proteomes" id="UP000199623"/>
    </source>
</evidence>
<protein>
    <submittedName>
        <fullName evidence="1">Uncharacterized protein</fullName>
    </submittedName>
</protein>
<name>A0A1G8DDX0_9PSEU</name>
<keyword evidence="2" id="KW-1185">Reference proteome</keyword>
<organism evidence="1 2">
    <name type="scientific">Lentzea fradiae</name>
    <dbReference type="NCBI Taxonomy" id="200378"/>
    <lineage>
        <taxon>Bacteria</taxon>
        <taxon>Bacillati</taxon>
        <taxon>Actinomycetota</taxon>
        <taxon>Actinomycetes</taxon>
        <taxon>Pseudonocardiales</taxon>
        <taxon>Pseudonocardiaceae</taxon>
        <taxon>Lentzea</taxon>
    </lineage>
</organism>
<sequence>MTFRAAQVREAVKVRYVHTKTPVRDLLTLHEPGGRLLRMPVQADNQGEFALGEEGHHGQATLRSAW</sequence>
<dbReference type="EMBL" id="FNCC01000028">
    <property type="protein sequence ID" value="SDH55876.1"/>
    <property type="molecule type" value="Genomic_DNA"/>
</dbReference>
<dbReference type="Proteomes" id="UP000199623">
    <property type="component" value="Unassembled WGS sequence"/>
</dbReference>
<gene>
    <name evidence="1" type="ORF">SAMN05216553_12819</name>
</gene>
<dbReference type="STRING" id="200378.SAMN05216553_12819"/>
<accession>A0A1G8DDX0</accession>
<proteinExistence type="predicted"/>
<evidence type="ECO:0000313" key="1">
    <source>
        <dbReference type="EMBL" id="SDH55876.1"/>
    </source>
</evidence>
<reference evidence="2" key="1">
    <citation type="submission" date="2016-10" db="EMBL/GenBank/DDBJ databases">
        <authorList>
            <person name="Varghese N."/>
            <person name="Submissions S."/>
        </authorList>
    </citation>
    <scope>NUCLEOTIDE SEQUENCE [LARGE SCALE GENOMIC DNA]</scope>
    <source>
        <strain evidence="2">CGMCC 4.3506</strain>
    </source>
</reference>
<dbReference type="AlphaFoldDB" id="A0A1G8DDX0"/>